<sequence length="82" mass="9224">MAYEAKPGTFSLFKNDKKESDKHPDYRGDGKDADGNAIWVSAWLKEGKSGKFMSCSFKLKDEQAKPKAEKFIDDDLDSVPFS</sequence>
<evidence type="ECO:0000313" key="2">
    <source>
        <dbReference type="EMBL" id="CAB4140334.1"/>
    </source>
</evidence>
<reference evidence="3" key="1">
    <citation type="submission" date="2020-04" db="EMBL/GenBank/DDBJ databases">
        <authorList>
            <person name="Chiriac C."/>
            <person name="Salcher M."/>
            <person name="Ghai R."/>
            <person name="Kavagutti S V."/>
        </authorList>
    </citation>
    <scope>NUCLEOTIDE SEQUENCE</scope>
</reference>
<feature type="compositionally biased region" description="Basic and acidic residues" evidence="1">
    <location>
        <begin position="14"/>
        <end position="31"/>
    </location>
</feature>
<organism evidence="3">
    <name type="scientific">uncultured Caudovirales phage</name>
    <dbReference type="NCBI Taxonomy" id="2100421"/>
    <lineage>
        <taxon>Viruses</taxon>
        <taxon>Duplodnaviria</taxon>
        <taxon>Heunggongvirae</taxon>
        <taxon>Uroviricota</taxon>
        <taxon>Caudoviricetes</taxon>
        <taxon>Peduoviridae</taxon>
        <taxon>Maltschvirus</taxon>
        <taxon>Maltschvirus maltsch</taxon>
    </lineage>
</organism>
<dbReference type="EMBL" id="LR796382">
    <property type="protein sequence ID" value="CAB4140334.1"/>
    <property type="molecule type" value="Genomic_DNA"/>
</dbReference>
<name>A0A6J5NPK5_9CAUD</name>
<proteinExistence type="predicted"/>
<protein>
    <recommendedName>
        <fullName evidence="4">DUF736 domain-containing protein</fullName>
    </recommendedName>
</protein>
<feature type="region of interest" description="Disordered" evidence="1">
    <location>
        <begin position="1"/>
        <end position="31"/>
    </location>
</feature>
<evidence type="ECO:0000313" key="3">
    <source>
        <dbReference type="EMBL" id="CAB4157194.1"/>
    </source>
</evidence>
<dbReference type="EMBL" id="LR796652">
    <property type="protein sequence ID" value="CAB4157194.1"/>
    <property type="molecule type" value="Genomic_DNA"/>
</dbReference>
<evidence type="ECO:0000256" key="1">
    <source>
        <dbReference type="SAM" id="MobiDB-lite"/>
    </source>
</evidence>
<gene>
    <name evidence="2" type="ORF">UFOVP409_29</name>
    <name evidence="3" type="ORF">UFOVP684_6</name>
</gene>
<evidence type="ECO:0008006" key="4">
    <source>
        <dbReference type="Google" id="ProtNLM"/>
    </source>
</evidence>
<accession>A0A6J5NPK5</accession>